<dbReference type="Proteomes" id="UP000321899">
    <property type="component" value="Unassembled WGS sequence"/>
</dbReference>
<dbReference type="EMBL" id="VDMB01000040">
    <property type="protein sequence ID" value="TYT73248.1"/>
    <property type="molecule type" value="Genomic_DNA"/>
</dbReference>
<dbReference type="AlphaFoldDB" id="A0A5S5MBY6"/>
<keyword evidence="2" id="KW-0449">Lipoprotein</keyword>
<dbReference type="Gene3D" id="1.20.1600.10">
    <property type="entry name" value="Outer membrane efflux proteins (OEP)"/>
    <property type="match status" value="1"/>
</dbReference>
<keyword evidence="2" id="KW-1134">Transmembrane beta strand</keyword>
<evidence type="ECO:0000313" key="3">
    <source>
        <dbReference type="EMBL" id="TYT73248.1"/>
    </source>
</evidence>
<keyword evidence="2" id="KW-0812">Transmembrane</keyword>
<dbReference type="Gene3D" id="2.20.200.10">
    <property type="entry name" value="Outer membrane efflux proteins (OEP)"/>
    <property type="match status" value="1"/>
</dbReference>
<dbReference type="NCBIfam" id="TIGR01845">
    <property type="entry name" value="outer_NodT"/>
    <property type="match status" value="1"/>
</dbReference>
<dbReference type="GO" id="GO:0005886">
    <property type="term" value="C:plasma membrane"/>
    <property type="evidence" value="ECO:0007669"/>
    <property type="project" value="UniProtKB-SubCell"/>
</dbReference>
<dbReference type="PANTHER" id="PTHR30203">
    <property type="entry name" value="OUTER MEMBRANE CATION EFFLUX PROTEIN"/>
    <property type="match status" value="1"/>
</dbReference>
<evidence type="ECO:0000256" key="2">
    <source>
        <dbReference type="RuleBase" id="RU362097"/>
    </source>
</evidence>
<comment type="caution">
    <text evidence="3">The sequence shown here is derived from an EMBL/GenBank/DDBJ whole genome shotgun (WGS) entry which is preliminary data.</text>
</comment>
<dbReference type="GO" id="GO:0015562">
    <property type="term" value="F:efflux transmembrane transporter activity"/>
    <property type="evidence" value="ECO:0007669"/>
    <property type="project" value="InterPro"/>
</dbReference>
<dbReference type="SUPFAM" id="SSF56954">
    <property type="entry name" value="Outer membrane efflux proteins (OEP)"/>
    <property type="match status" value="1"/>
</dbReference>
<comment type="similarity">
    <text evidence="1 2">Belongs to the outer membrane factor (OMF) (TC 1.B.17) family.</text>
</comment>
<comment type="subcellular location">
    <subcellularLocation>
        <location evidence="2">Cell membrane</location>
        <topology evidence="2">Lipid-anchor</topology>
    </subcellularLocation>
</comment>
<dbReference type="Pfam" id="PF02321">
    <property type="entry name" value="OEP"/>
    <property type="match status" value="2"/>
</dbReference>
<organism evidence="3 4">
    <name type="scientific">Desulfobotulus mexicanus</name>
    <dbReference type="NCBI Taxonomy" id="2586642"/>
    <lineage>
        <taxon>Bacteria</taxon>
        <taxon>Pseudomonadati</taxon>
        <taxon>Thermodesulfobacteriota</taxon>
        <taxon>Desulfobacteria</taxon>
        <taxon>Desulfobacterales</taxon>
        <taxon>Desulfobacteraceae</taxon>
        <taxon>Desulfobotulus</taxon>
    </lineage>
</organism>
<gene>
    <name evidence="3" type="ORF">FIM25_16130</name>
</gene>
<keyword evidence="4" id="KW-1185">Reference proteome</keyword>
<dbReference type="PANTHER" id="PTHR30203:SF33">
    <property type="entry name" value="BLR4455 PROTEIN"/>
    <property type="match status" value="1"/>
</dbReference>
<dbReference type="OrthoDB" id="9783163at2"/>
<proteinExistence type="inferred from homology"/>
<dbReference type="InterPro" id="IPR010131">
    <property type="entry name" value="MdtP/NodT-like"/>
</dbReference>
<keyword evidence="2" id="KW-0564">Palmitate</keyword>
<evidence type="ECO:0000256" key="1">
    <source>
        <dbReference type="ARBA" id="ARBA00007613"/>
    </source>
</evidence>
<reference evidence="3 4" key="1">
    <citation type="submission" date="2019-06" db="EMBL/GenBank/DDBJ databases">
        <title>Desulfobotulus mexicanus sp. nov., a novel sulfate-reducing bacterium isolated from the sediment of an alkaline crater lake in Mexico.</title>
        <authorList>
            <person name="Hirschler-Rea A."/>
        </authorList>
    </citation>
    <scope>NUCLEOTIDE SEQUENCE [LARGE SCALE GENOMIC DNA]</scope>
    <source>
        <strain evidence="3 4">PAR22N</strain>
    </source>
</reference>
<evidence type="ECO:0000313" key="4">
    <source>
        <dbReference type="Proteomes" id="UP000321899"/>
    </source>
</evidence>
<keyword evidence="2" id="KW-0472">Membrane</keyword>
<name>A0A5S5MBY6_9BACT</name>
<accession>A0A5S5MBY6</accession>
<sequence>MKERLFIRLHTGAGPYRRGALLLGGFSLWQKPFVPFLFSAFFCLLVFCTGCALKDPEPLESPPVLPESWSAGMVMDGELPENDWWRSFRSRGLEGLLEEALSASPDLTMAVERVMQAESQLRITGASLFPSLNLSGGSSWRRNWASGGKTASSESTNLSMGASYEVDVWGKVAADMRASGALLHMAEYDRDAVRLSLMAGVASGYFQVLALEERLQISRSNLAIARRVLAFVESRHRHGSATELDLKRQQSAVLSQESTLLSLEEQYRQQRSALAILVGRQPQSFDPGTEAFREIIIPQVTAYMPSELLLRRPDIARAEAQLAASAASVTIAKTAFLPSFQLSGSGGLASTALVSLASPDGSLSLSAAIAQTIFDGGRRKNQVAAAESRLREQVESYRKSILTALKEVEDGLNRADFSGRQMSLQQAIEEKAARSLVLAELRYREGADDLLTLLEAQRSLFQAKDQMVQLRLGRLDAALDLYRVLGGGWERGGGEIYQGL</sequence>
<dbReference type="InterPro" id="IPR003423">
    <property type="entry name" value="OMP_efflux"/>
</dbReference>
<protein>
    <submittedName>
        <fullName evidence="3">Efflux transporter outer membrane subunit</fullName>
    </submittedName>
</protein>